<evidence type="ECO:0000256" key="7">
    <source>
        <dbReference type="RuleBase" id="RU363058"/>
    </source>
</evidence>
<dbReference type="SMR" id="Q8LP67"/>
<comment type="similarity">
    <text evidence="7">Belongs to the inorganic phosphate transporter (PiT) (TC 2.A.20) family.</text>
</comment>
<dbReference type="PANTHER" id="PTHR11101:SF94">
    <property type="entry name" value="PHOSPHATE TRANSPORTER"/>
    <property type="match status" value="1"/>
</dbReference>
<feature type="transmembrane region" description="Helical" evidence="7">
    <location>
        <begin position="47"/>
        <end position="69"/>
    </location>
</feature>
<keyword evidence="5 7" id="KW-1133">Transmembrane helix</keyword>
<dbReference type="GeneID" id="5728408"/>
<feature type="transmembrane region" description="Helical" evidence="7">
    <location>
        <begin position="89"/>
        <end position="108"/>
    </location>
</feature>
<dbReference type="EMBL" id="AB074881">
    <property type="protein sequence ID" value="BAB96548.2"/>
    <property type="molecule type" value="mRNA"/>
</dbReference>
<evidence type="ECO:0000256" key="4">
    <source>
        <dbReference type="ARBA" id="ARBA00022692"/>
    </source>
</evidence>
<dbReference type="Gramene" id="PNW80667">
    <property type="protein sequence ID" value="PNW80667"/>
    <property type="gene ID" value="CHLRE_07g325741v5"/>
</dbReference>
<dbReference type="Pfam" id="PF01384">
    <property type="entry name" value="PHO4"/>
    <property type="match status" value="1"/>
</dbReference>
<feature type="transmembrane region" description="Helical" evidence="7">
    <location>
        <begin position="120"/>
        <end position="138"/>
    </location>
</feature>
<dbReference type="RefSeq" id="XP_001702863.1">
    <property type="nucleotide sequence ID" value="XM_001702811.1"/>
</dbReference>
<dbReference type="PaxDb" id="3055-EDO96820"/>
<dbReference type="KEGG" id="cre:CHLRE_07g325741v5"/>
<dbReference type="InterPro" id="IPR001204">
    <property type="entry name" value="Phos_transporter"/>
</dbReference>
<comment type="function">
    <text evidence="7">Sodium-phosphate symporter.</text>
</comment>
<dbReference type="OrthoDB" id="260807at2759"/>
<dbReference type="STRING" id="3055.Q8LP67"/>
<keyword evidence="2 7" id="KW-0813">Transport</keyword>
<accession>Q8LP67</accession>
<gene>
    <name evidence="8" type="primary">PTB2</name>
    <name evidence="9" type="ORF">CHLRE_07g325741v5</name>
</gene>
<keyword evidence="3 7" id="KW-0592">Phosphate transport</keyword>
<dbReference type="eggNOG" id="KOG2493">
    <property type="taxonomic scope" value="Eukaryota"/>
</dbReference>
<dbReference type="AlphaFoldDB" id="Q8LP67"/>
<evidence type="ECO:0000313" key="8">
    <source>
        <dbReference type="EMBL" id="BAB96548.2"/>
    </source>
</evidence>
<name>Q8LP67_CHLRE</name>
<evidence type="ECO:0000256" key="5">
    <source>
        <dbReference type="ARBA" id="ARBA00022989"/>
    </source>
</evidence>
<evidence type="ECO:0000256" key="3">
    <source>
        <dbReference type="ARBA" id="ARBA00022592"/>
    </source>
</evidence>
<evidence type="ECO:0000256" key="1">
    <source>
        <dbReference type="ARBA" id="ARBA00004141"/>
    </source>
</evidence>
<reference evidence="8" key="2">
    <citation type="submission" date="2001-11" db="EMBL/GenBank/DDBJ databases">
        <title>Pi transport in Chlamydomonas.</title>
        <authorList>
            <person name="Kobayashi I."/>
        </authorList>
    </citation>
    <scope>NUCLEOTIDE SEQUENCE</scope>
    <source>
        <strain evidence="8">Cc125</strain>
    </source>
</reference>
<feature type="transmembrane region" description="Helical" evidence="7">
    <location>
        <begin position="158"/>
        <end position="179"/>
    </location>
</feature>
<proteinExistence type="evidence at transcript level"/>
<keyword evidence="4 7" id="KW-0812">Transmembrane</keyword>
<evidence type="ECO:0000313" key="10">
    <source>
        <dbReference type="Proteomes" id="UP000006906"/>
    </source>
</evidence>
<dbReference type="GO" id="GO:0016020">
    <property type="term" value="C:membrane"/>
    <property type="evidence" value="ECO:0007669"/>
    <property type="project" value="UniProtKB-SubCell"/>
</dbReference>
<keyword evidence="6 7" id="KW-0472">Membrane</keyword>
<evidence type="ECO:0000313" key="9">
    <source>
        <dbReference type="EMBL" id="PNW80667.1"/>
    </source>
</evidence>
<dbReference type="PANTHER" id="PTHR11101">
    <property type="entry name" value="PHOSPHATE TRANSPORTER"/>
    <property type="match status" value="1"/>
</dbReference>
<reference evidence="8" key="1">
    <citation type="submission" date="2001-11" db="EMBL/GenBank/DDBJ databases">
        <title>Pi transport and arsenate transport in Chlamydomonas.</title>
        <authorList>
            <person name="Kobayashi I."/>
        </authorList>
    </citation>
    <scope>NUCLEOTIDE SEQUENCE</scope>
    <source>
        <strain evidence="8">Cc125</strain>
    </source>
</reference>
<dbReference type="GO" id="GO:0035435">
    <property type="term" value="P:phosphate ion transmembrane transport"/>
    <property type="evidence" value="ECO:0000318"/>
    <property type="project" value="GO_Central"/>
</dbReference>
<reference evidence="9" key="4">
    <citation type="submission" date="2017-07" db="EMBL/GenBank/DDBJ databases">
        <title>WGS assembly of Chlamydomonas reinhardtii.</title>
        <authorList>
            <consortium name="Chlamydomonas Annotation Team"/>
            <consortium name="JGI Annotation Team"/>
            <person name="Merchant S.S."/>
            <person name="Prochnik S.E."/>
            <person name="Vallon O."/>
            <person name="Harris E.H."/>
            <person name="Karpowicz S.J."/>
            <person name="Witman G.B."/>
            <person name="Terry A."/>
            <person name="Salamov A."/>
            <person name="Fritz-Laylin L.K."/>
            <person name="Marechal-Drouard L."/>
            <person name="Marshall W.F."/>
            <person name="Qu L.H."/>
            <person name="Nelson D.R."/>
            <person name="Sanderfoot A.A."/>
            <person name="Spalding M.H."/>
            <person name="Kapitonov V.V."/>
            <person name="Ren Q."/>
            <person name="Ferris P."/>
            <person name="Lindquist E."/>
            <person name="Shapiro H."/>
            <person name="Lucas S.M."/>
            <person name="Grimwood J."/>
            <person name="Schmutz J."/>
            <person name="Grigoriev I.V."/>
            <person name="Rokhsar D.S."/>
        </authorList>
    </citation>
    <scope>NUCLEOTIDE SEQUENCE</scope>
    <source>
        <strain evidence="9">CC-503 cw92 mt+</strain>
    </source>
</reference>
<feature type="transmembrane region" description="Helical" evidence="7">
    <location>
        <begin position="480"/>
        <end position="504"/>
    </location>
</feature>
<comment type="subcellular location">
    <subcellularLocation>
        <location evidence="1 7">Membrane</location>
        <topology evidence="1 7">Multi-pass membrane protein</topology>
    </subcellularLocation>
</comment>
<keyword evidence="10" id="KW-1185">Reference proteome</keyword>
<feature type="transmembrane region" description="Helical" evidence="7">
    <location>
        <begin position="349"/>
        <end position="369"/>
    </location>
</feature>
<protein>
    <recommendedName>
        <fullName evidence="7">Phosphate transporter</fullName>
    </recommendedName>
</protein>
<feature type="transmembrane region" description="Helical" evidence="7">
    <location>
        <begin position="389"/>
        <end position="408"/>
    </location>
</feature>
<dbReference type="EMBL" id="CM008968">
    <property type="protein sequence ID" value="PNW80667.1"/>
    <property type="molecule type" value="Genomic_DNA"/>
</dbReference>
<feature type="transmembrane region" description="Helical" evidence="7">
    <location>
        <begin position="233"/>
        <end position="255"/>
    </location>
</feature>
<evidence type="ECO:0000256" key="6">
    <source>
        <dbReference type="ARBA" id="ARBA00023136"/>
    </source>
</evidence>
<feature type="transmembrane region" description="Helical" evidence="7">
    <location>
        <begin position="191"/>
        <end position="213"/>
    </location>
</feature>
<dbReference type="GO" id="GO:0005315">
    <property type="term" value="F:phosphate transmembrane transporter activity"/>
    <property type="evidence" value="ECO:0000318"/>
    <property type="project" value="GO_Central"/>
</dbReference>
<evidence type="ECO:0000256" key="2">
    <source>
        <dbReference type="ARBA" id="ARBA00022448"/>
    </source>
</evidence>
<reference evidence="9 10" key="3">
    <citation type="journal article" date="2007" name="Science">
        <title>The Chlamydomonas genome reveals the evolution of key animal and plant functions.</title>
        <authorList>
            <person name="Merchant S.S."/>
            <person name="Prochnik S.E."/>
            <person name="Vallon O."/>
            <person name="Harris E.H."/>
            <person name="Karpowicz S.J."/>
            <person name="Witman G.B."/>
            <person name="Terry A."/>
            <person name="Salamov A."/>
            <person name="Fritz-Laylin L.K."/>
            <person name="Marechal-Drouard L."/>
            <person name="Marshall W.F."/>
            <person name="Qu L.H."/>
            <person name="Nelson D.R."/>
            <person name="Sanderfoot A.A."/>
            <person name="Spalding M.H."/>
            <person name="Kapitonov V.V."/>
            <person name="Ren Q."/>
            <person name="Ferris P."/>
            <person name="Lindquist E."/>
            <person name="Shapiro H."/>
            <person name="Lucas S.M."/>
            <person name="Grimwood J."/>
            <person name="Schmutz J."/>
            <person name="Cardol P."/>
            <person name="Cerutti H."/>
            <person name="Chanfreau G."/>
            <person name="Chen C.L."/>
            <person name="Cognat V."/>
            <person name="Croft M.T."/>
            <person name="Dent R."/>
            <person name="Dutcher S."/>
            <person name="Fernandez E."/>
            <person name="Fukuzawa H."/>
            <person name="Gonzalez-Ballester D."/>
            <person name="Gonzalez-Halphen D."/>
            <person name="Hallmann A."/>
            <person name="Hanikenne M."/>
            <person name="Hippler M."/>
            <person name="Inwood W."/>
            <person name="Jabbari K."/>
            <person name="Kalanon M."/>
            <person name="Kuras R."/>
            <person name="Lefebvre P.A."/>
            <person name="Lemaire S.D."/>
            <person name="Lobanov A.V."/>
            <person name="Lohr M."/>
            <person name="Manuell A."/>
            <person name="Meier I."/>
            <person name="Mets L."/>
            <person name="Mittag M."/>
            <person name="Mittelmeier T."/>
            <person name="Moroney J.V."/>
            <person name="Moseley J."/>
            <person name="Napoli C."/>
            <person name="Nedelcu A.M."/>
            <person name="Niyogi K."/>
            <person name="Novoselov S.V."/>
            <person name="Paulsen I.T."/>
            <person name="Pazour G."/>
            <person name="Purton S."/>
            <person name="Ral J.P."/>
            <person name="Riano-Pachon D.M."/>
            <person name="Riekhof W."/>
            <person name="Rymarquis L."/>
            <person name="Schroda M."/>
            <person name="Stern D."/>
            <person name="Umen J."/>
            <person name="Willows R."/>
            <person name="Wilson N."/>
            <person name="Zimmer S.L."/>
            <person name="Allmer J."/>
            <person name="Balk J."/>
            <person name="Bisova K."/>
            <person name="Chen C.J."/>
            <person name="Elias M."/>
            <person name="Gendler K."/>
            <person name="Hauser C."/>
            <person name="Lamb M.R."/>
            <person name="Ledford H."/>
            <person name="Long J.C."/>
            <person name="Minagawa J."/>
            <person name="Page M.D."/>
            <person name="Pan J."/>
            <person name="Pootakham W."/>
            <person name="Roje S."/>
            <person name="Rose A."/>
            <person name="Stahlberg E."/>
            <person name="Terauchi A.M."/>
            <person name="Yang P."/>
            <person name="Ball S."/>
            <person name="Bowler C."/>
            <person name="Dieckmann C.L."/>
            <person name="Gladyshev V.N."/>
            <person name="Green P."/>
            <person name="Jorgensen R."/>
            <person name="Mayfield S."/>
            <person name="Mueller-Roeber B."/>
            <person name="Rajamani S."/>
            <person name="Sayre R.T."/>
            <person name="Brokstein P."/>
            <person name="Dubchak I."/>
            <person name="Goodstein D."/>
            <person name="Hornick L."/>
            <person name="Huang Y.W."/>
            <person name="Jhaveri J."/>
            <person name="Luo Y."/>
            <person name="Martinez D."/>
            <person name="Ngau W.C."/>
            <person name="Otillar B."/>
            <person name="Poliakov A."/>
            <person name="Porter A."/>
            <person name="Szajkowski L."/>
            <person name="Werner G."/>
            <person name="Zhou K."/>
            <person name="Grigoriev I.V."/>
            <person name="Rokhsar D.S."/>
            <person name="Grossman A.R."/>
        </authorList>
    </citation>
    <scope>NUCLEOTIDE SEQUENCE [LARGE SCALE GENOMIC DNA]</scope>
    <source>
        <strain evidence="10">CC-503</strain>
        <strain evidence="9">CC-503 cw92 mt+</strain>
    </source>
</reference>
<dbReference type="Proteomes" id="UP000006906">
    <property type="component" value="Chromosome 7"/>
</dbReference>
<sequence length="652" mass="70111">MADFAMPEYLWLVVVGSMAAFAFGWGTGSNDVANAFGTSVGAKTLTLKQAVIIAIIFEFVGALVLGRVSTSTIAGGIANINVFLAEPEVYSYGMIIALTVGFVWQALASYWELNVSATHSIIGAIIGFSFVFGGANAVNWATPDSASFPPYKGVVPIVLAWFVSPVLTGLCSCILFLIVRTLVLRRENSYVLSFWVLPVMVMITTWINIYFVFTKGAKKTLSSSDDWTDAKAAWIAACCAAGLAFLTIVLVLPLLKWKADKKFRMDEEKAAGGADEEAAKAKAKAEDEAASETNSKFLKAMTSLKRAAMHGLEVDVHEVVEEDPIVAAIHKNAEVFDPKAEYAFSYLQVFSAICVIFAHGAGEVGYMAGPLATIWFTVKDGTLYSKVQAPIWIIIISALGLVIGLATYGYNVTRAVGTRMAKLSPTRGFAAELSTAIVIMVAAQYGLPTSSSQCITGGIVGLGMIEGKTGVNWMFLLRTFASWVATVVVVALTTAAIFAMGVFAPSISCNKQLYLYERYTIEQGQSIAKDVLSTLNAYKTFAYQNTTLPNLNQTKWQAMNKSINAYISNGTKFLTYKSYGSLNPQTTNSYLSAAITLMASTSITTLGQAQTYPTAKVCNDNSTLPMTFNQACKAPQPMKAIGSTYGFNITTV</sequence>
<dbReference type="HOGENOM" id="CLU_015355_3_1_1"/>
<dbReference type="OMA" id="ANDSCND"/>
<dbReference type="FunCoup" id="Q8LP67">
    <property type="interactions" value="915"/>
</dbReference>
<organism evidence="8">
    <name type="scientific">Chlamydomonas reinhardtii</name>
    <name type="common">Chlamydomonas smithii</name>
    <dbReference type="NCBI Taxonomy" id="3055"/>
    <lineage>
        <taxon>Eukaryota</taxon>
        <taxon>Viridiplantae</taxon>
        <taxon>Chlorophyta</taxon>
        <taxon>core chlorophytes</taxon>
        <taxon>Chlorophyceae</taxon>
        <taxon>CS clade</taxon>
        <taxon>Chlamydomonadales</taxon>
        <taxon>Chlamydomonadaceae</taxon>
        <taxon>Chlamydomonas</taxon>
    </lineage>
</organism>
<feature type="transmembrane region" description="Helical" evidence="7">
    <location>
        <begin position="6"/>
        <end position="26"/>
    </location>
</feature>